<proteinExistence type="predicted"/>
<keyword evidence="5" id="KW-0808">Transferase</keyword>
<dbReference type="STRING" id="42249.A0A317T3S7"/>
<feature type="repeat" description="TPR" evidence="3">
    <location>
        <begin position="78"/>
        <end position="111"/>
    </location>
</feature>
<organism evidence="5 6">
    <name type="scientific">Tuber magnatum</name>
    <name type="common">white Piedmont truffle</name>
    <dbReference type="NCBI Taxonomy" id="42249"/>
    <lineage>
        <taxon>Eukaryota</taxon>
        <taxon>Fungi</taxon>
        <taxon>Dikarya</taxon>
        <taxon>Ascomycota</taxon>
        <taxon>Pezizomycotina</taxon>
        <taxon>Pezizomycetes</taxon>
        <taxon>Pezizales</taxon>
        <taxon>Tuberaceae</taxon>
        <taxon>Tuber</taxon>
    </lineage>
</organism>
<evidence type="ECO:0000256" key="2">
    <source>
        <dbReference type="ARBA" id="ARBA00022803"/>
    </source>
</evidence>
<dbReference type="Gene3D" id="1.25.40.1040">
    <property type="match status" value="1"/>
</dbReference>
<dbReference type="FunFam" id="1.25.40.1010:FF:000002">
    <property type="entry name" value="N-terminal acetyltransferase catalytic subunit (NAT1)"/>
    <property type="match status" value="1"/>
</dbReference>
<dbReference type="OrthoDB" id="10263032at2759"/>
<dbReference type="Gene3D" id="1.25.40.1010">
    <property type="match status" value="1"/>
</dbReference>
<keyword evidence="2 3" id="KW-0802">TPR repeat</keyword>
<dbReference type="AlphaFoldDB" id="A0A317T3S7"/>
<dbReference type="PANTHER" id="PTHR22767">
    <property type="entry name" value="N-TERMINAL ACETYLTRANSFERASE-RELATED"/>
    <property type="match status" value="1"/>
</dbReference>
<accession>A0A317T3S7</accession>
<feature type="region of interest" description="Disordered" evidence="4">
    <location>
        <begin position="591"/>
        <end position="658"/>
    </location>
</feature>
<dbReference type="Pfam" id="PF13181">
    <property type="entry name" value="TPR_8"/>
    <property type="match status" value="1"/>
</dbReference>
<dbReference type="EMBL" id="PYWC01000003">
    <property type="protein sequence ID" value="PWW80437.1"/>
    <property type="molecule type" value="Genomic_DNA"/>
</dbReference>
<dbReference type="PROSITE" id="PS50005">
    <property type="entry name" value="TPR"/>
    <property type="match status" value="1"/>
</dbReference>
<dbReference type="PIRSF" id="PIRSF000422">
    <property type="entry name" value="N-terminal-AcTrfase-A_aux_su"/>
    <property type="match status" value="1"/>
</dbReference>
<name>A0A317T3S7_9PEZI</name>
<dbReference type="Proteomes" id="UP000246991">
    <property type="component" value="Unassembled WGS sequence"/>
</dbReference>
<dbReference type="Pfam" id="PF12569">
    <property type="entry name" value="NatA_aux_su"/>
    <property type="match status" value="1"/>
</dbReference>
<protein>
    <submittedName>
        <fullName evidence="5">N-terminal acetyltransferase A, auxiliary subunit</fullName>
    </submittedName>
</protein>
<sequence>MPQAPLASKDGSLFRQVLKCYETKQYKKGLKAAEQILRKNPKHGETLAMKGLITNSLGRTEEAFAIAKEALRQDMKSHVCWHVYGLLYRSEKNFEESIKAYKMALRFEPESQQILRDLALLQVQMRDYLGYVESRGKILQGRPQLRQNWTGLAVAHHLAGSYVEAENVLKKYEETLKNPPGKGDVEHSEACLYRNAVIAESGDIARALEHLESIAKVSLDKISVMEYRADYLLRLGRKEEAEKAYRALLNRNSEKREYYKGLEQSMGIDPEDRRAMRAVYDELAEKNPRSDAPRRIPLDFLEGEDFKQAADVYLQRLLKKGVPSTFANIKALYADTAKRETILQLVKGYLASMETGGEVPTNGEANGDKSKPSEFKLWTLYFLTQHYDHYRTRNTAKASEYLNQALELSPGTLELHMTQARIHKHSGNFQKAMERMNQARELDTKDRYINTKCAKYQLRCDRNEDALKTMSLFTRNGMRVKNDAHGGPLGDLLEMQCIWFITEDGESYLRQGNLGLALKRFHAILKIFDDWTEDQFDFHSFSLRKGQVRSYVTMLRWEDTLRSHPFFVRAALGAIEVYIMLHDRPHLAHSSLSNGNRESTDFEGMSPADRKKALKKAKREQQRAQERAVESAAKAKEDRAKNAQVSNADGEMKREDTDPLGNALAQTKEPLEAAMKFLTPLLELSSKRTETQCAGFEVYLRRKKWLLALKCLIAAREIEKENPVAHEQTIRLRRAVDSLANGDIKEPSKEVLIAELESILPKQIDLESYNEEFLNSHKDSPKHVHGALRARHSLNPEDANIAGELANTLSLENLTLKEAIEGQTLLADLKAGSKDYNQKASEKFPDAAAFQTAVQELWGL</sequence>
<evidence type="ECO:0000313" key="5">
    <source>
        <dbReference type="EMBL" id="PWW80437.1"/>
    </source>
</evidence>
<dbReference type="GO" id="GO:0031415">
    <property type="term" value="C:NatA complex"/>
    <property type="evidence" value="ECO:0007669"/>
    <property type="project" value="TreeGrafter"/>
</dbReference>
<dbReference type="GO" id="GO:0016740">
    <property type="term" value="F:transferase activity"/>
    <property type="evidence" value="ECO:0007669"/>
    <property type="project" value="UniProtKB-KW"/>
</dbReference>
<dbReference type="FunFam" id="1.25.40.1040:FF:000003">
    <property type="entry name" value="N-terminal acetyltransferase A, auxiliary subunit"/>
    <property type="match status" value="1"/>
</dbReference>
<keyword evidence="6" id="KW-1185">Reference proteome</keyword>
<keyword evidence="1" id="KW-0677">Repeat</keyword>
<dbReference type="Pfam" id="PF13432">
    <property type="entry name" value="TPR_16"/>
    <property type="match status" value="1"/>
</dbReference>
<dbReference type="InterPro" id="IPR011990">
    <property type="entry name" value="TPR-like_helical_dom_sf"/>
</dbReference>
<reference evidence="5 6" key="1">
    <citation type="submission" date="2018-03" db="EMBL/GenBank/DDBJ databases">
        <title>Genomes of Pezizomycetes fungi and the evolution of truffles.</title>
        <authorList>
            <person name="Murat C."/>
            <person name="Payen T."/>
            <person name="Noel B."/>
            <person name="Kuo A."/>
            <person name="Martin F.M."/>
        </authorList>
    </citation>
    <scope>NUCLEOTIDE SEQUENCE [LARGE SCALE GENOMIC DNA]</scope>
    <source>
        <strain evidence="5">091103-1</strain>
    </source>
</reference>
<dbReference type="PANTHER" id="PTHR22767:SF2">
    <property type="entry name" value="N(ALPHA)-ACETYLTRANSFERASE 15_16, ISOFORM A"/>
    <property type="match status" value="1"/>
</dbReference>
<feature type="compositionally biased region" description="Basic and acidic residues" evidence="4">
    <location>
        <begin position="619"/>
        <end position="641"/>
    </location>
</feature>
<comment type="caution">
    <text evidence="5">The sequence shown here is derived from an EMBL/GenBank/DDBJ whole genome shotgun (WGS) entry which is preliminary data.</text>
</comment>
<dbReference type="SUPFAM" id="SSF48452">
    <property type="entry name" value="TPR-like"/>
    <property type="match status" value="2"/>
</dbReference>
<dbReference type="SMART" id="SM00028">
    <property type="entry name" value="TPR"/>
    <property type="match status" value="7"/>
</dbReference>
<evidence type="ECO:0000256" key="3">
    <source>
        <dbReference type="PROSITE-ProRule" id="PRU00339"/>
    </source>
</evidence>
<evidence type="ECO:0000256" key="1">
    <source>
        <dbReference type="ARBA" id="ARBA00022737"/>
    </source>
</evidence>
<evidence type="ECO:0000256" key="4">
    <source>
        <dbReference type="SAM" id="MobiDB-lite"/>
    </source>
</evidence>
<dbReference type="InterPro" id="IPR019734">
    <property type="entry name" value="TPR_rpt"/>
</dbReference>
<gene>
    <name evidence="5" type="ORF">C7212DRAFT_362225</name>
</gene>
<evidence type="ECO:0000313" key="6">
    <source>
        <dbReference type="Proteomes" id="UP000246991"/>
    </source>
</evidence>
<dbReference type="InterPro" id="IPR021183">
    <property type="entry name" value="NatA_aux_su"/>
</dbReference>